<feature type="domain" description="N-acetyltransferase" evidence="3">
    <location>
        <begin position="4"/>
        <end position="203"/>
    </location>
</feature>
<keyword evidence="4" id="KW-0689">Ribosomal protein</keyword>
<dbReference type="Gene3D" id="3.40.630.30">
    <property type="match status" value="1"/>
</dbReference>
<evidence type="ECO:0000313" key="4">
    <source>
        <dbReference type="EMBL" id="MBB5362950.1"/>
    </source>
</evidence>
<dbReference type="EMBL" id="JACHFL010000004">
    <property type="protein sequence ID" value="MBB5362950.1"/>
    <property type="molecule type" value="Genomic_DNA"/>
</dbReference>
<dbReference type="InterPro" id="IPR016181">
    <property type="entry name" value="Acyl_CoA_acyltransferase"/>
</dbReference>
<sequence>MTRPLIRPVRPADEARLGEIAYLTGFFGGSAERYFPDPQLFADLWMRAYFRLPDSVGFVAQVSGDVIGYIIGSVDERAYRRALVRVVVDTVLPGLLSRRYRRPLAALPYLLRSLRYPSPHVSVGEFPAHLHLNLLPTSRGLGLGDNLLQGFLQRLRERGVPGVQLSTTDENVAALGLYRKAGFSVAAAEQTQLWTPWLGRPARQLCLVRRTGG</sequence>
<dbReference type="SUPFAM" id="SSF55729">
    <property type="entry name" value="Acyl-CoA N-acyltransferases (Nat)"/>
    <property type="match status" value="1"/>
</dbReference>
<accession>A0A7W8JU16</accession>
<name>A0A7W8JU16_9DEIO</name>
<dbReference type="InterPro" id="IPR000182">
    <property type="entry name" value="GNAT_dom"/>
</dbReference>
<organism evidence="4 5">
    <name type="scientific">Deinococcus humi</name>
    <dbReference type="NCBI Taxonomy" id="662880"/>
    <lineage>
        <taxon>Bacteria</taxon>
        <taxon>Thermotogati</taxon>
        <taxon>Deinococcota</taxon>
        <taxon>Deinococci</taxon>
        <taxon>Deinococcales</taxon>
        <taxon>Deinococcaceae</taxon>
        <taxon>Deinococcus</taxon>
    </lineage>
</organism>
<reference evidence="4 5" key="1">
    <citation type="submission" date="2020-08" db="EMBL/GenBank/DDBJ databases">
        <title>Genomic Encyclopedia of Type Strains, Phase IV (KMG-IV): sequencing the most valuable type-strain genomes for metagenomic binning, comparative biology and taxonomic classification.</title>
        <authorList>
            <person name="Goeker M."/>
        </authorList>
    </citation>
    <scope>NUCLEOTIDE SEQUENCE [LARGE SCALE GENOMIC DNA]</scope>
    <source>
        <strain evidence="4 5">DSM 27939</strain>
    </source>
</reference>
<keyword evidence="5" id="KW-1185">Reference proteome</keyword>
<evidence type="ECO:0000313" key="5">
    <source>
        <dbReference type="Proteomes" id="UP000552709"/>
    </source>
</evidence>
<dbReference type="InterPro" id="IPR050832">
    <property type="entry name" value="Bact_Acetyltransf"/>
</dbReference>
<proteinExistence type="predicted"/>
<comment type="caution">
    <text evidence="4">The sequence shown here is derived from an EMBL/GenBank/DDBJ whole genome shotgun (WGS) entry which is preliminary data.</text>
</comment>
<dbReference type="GO" id="GO:0016747">
    <property type="term" value="F:acyltransferase activity, transferring groups other than amino-acyl groups"/>
    <property type="evidence" value="ECO:0007669"/>
    <property type="project" value="InterPro"/>
</dbReference>
<dbReference type="PROSITE" id="PS51186">
    <property type="entry name" value="GNAT"/>
    <property type="match status" value="1"/>
</dbReference>
<evidence type="ECO:0000256" key="2">
    <source>
        <dbReference type="ARBA" id="ARBA00023315"/>
    </source>
</evidence>
<keyword evidence="1" id="KW-0808">Transferase</keyword>
<dbReference type="PANTHER" id="PTHR43877">
    <property type="entry name" value="AMINOALKYLPHOSPHONATE N-ACETYLTRANSFERASE-RELATED-RELATED"/>
    <property type="match status" value="1"/>
</dbReference>
<keyword evidence="4" id="KW-0687">Ribonucleoprotein</keyword>
<protein>
    <submittedName>
        <fullName evidence="4">Ribosomal protein S18 acetylase RimI-like enzyme</fullName>
    </submittedName>
</protein>
<dbReference type="AlphaFoldDB" id="A0A7W8JU16"/>
<evidence type="ECO:0000259" key="3">
    <source>
        <dbReference type="PROSITE" id="PS51186"/>
    </source>
</evidence>
<gene>
    <name evidence="4" type="ORF">HNQ08_002048</name>
</gene>
<evidence type="ECO:0000256" key="1">
    <source>
        <dbReference type="ARBA" id="ARBA00022679"/>
    </source>
</evidence>
<dbReference type="Pfam" id="PF00583">
    <property type="entry name" value="Acetyltransf_1"/>
    <property type="match status" value="1"/>
</dbReference>
<keyword evidence="2" id="KW-0012">Acyltransferase</keyword>
<dbReference type="RefSeq" id="WP_184130915.1">
    <property type="nucleotide sequence ID" value="NZ_JACHFL010000004.1"/>
</dbReference>
<dbReference type="Proteomes" id="UP000552709">
    <property type="component" value="Unassembled WGS sequence"/>
</dbReference>
<dbReference type="PANTHER" id="PTHR43877:SF2">
    <property type="entry name" value="AMINOALKYLPHOSPHONATE N-ACETYLTRANSFERASE-RELATED"/>
    <property type="match status" value="1"/>
</dbReference>
<dbReference type="GO" id="GO:0005840">
    <property type="term" value="C:ribosome"/>
    <property type="evidence" value="ECO:0007669"/>
    <property type="project" value="UniProtKB-KW"/>
</dbReference>